<sequence>MPIDLTSQRRAYFGELAAQTSDAARLATELQREFPNATRTQCLREAERLQALHGTGLVIAPIRKEA</sequence>
<accession>A0A6J5NU87</accession>
<proteinExistence type="predicted"/>
<protein>
    <submittedName>
        <fullName evidence="1">Uncharacterized protein</fullName>
    </submittedName>
</protein>
<dbReference type="EMBL" id="LR796673">
    <property type="protein sequence ID" value="CAB4158764.1"/>
    <property type="molecule type" value="Genomic_DNA"/>
</dbReference>
<gene>
    <name evidence="1" type="ORF">UFOVP703_30</name>
</gene>
<evidence type="ECO:0000313" key="1">
    <source>
        <dbReference type="EMBL" id="CAB4158764.1"/>
    </source>
</evidence>
<reference evidence="1" key="1">
    <citation type="submission" date="2020-04" db="EMBL/GenBank/DDBJ databases">
        <authorList>
            <person name="Chiriac C."/>
            <person name="Salcher M."/>
            <person name="Ghai R."/>
            <person name="Kavagutti S V."/>
        </authorList>
    </citation>
    <scope>NUCLEOTIDE SEQUENCE</scope>
</reference>
<organism evidence="1">
    <name type="scientific">uncultured Caudovirales phage</name>
    <dbReference type="NCBI Taxonomy" id="2100421"/>
    <lineage>
        <taxon>Viruses</taxon>
        <taxon>Duplodnaviria</taxon>
        <taxon>Heunggongvirae</taxon>
        <taxon>Uroviricota</taxon>
        <taxon>Caudoviricetes</taxon>
        <taxon>Peduoviridae</taxon>
        <taxon>Maltschvirus</taxon>
        <taxon>Maltschvirus maltsch</taxon>
    </lineage>
</organism>
<name>A0A6J5NU87_9CAUD</name>